<feature type="compositionally biased region" description="Basic and acidic residues" evidence="1">
    <location>
        <begin position="190"/>
        <end position="203"/>
    </location>
</feature>
<evidence type="ECO:0000313" key="4">
    <source>
        <dbReference type="Proteomes" id="UP001501196"/>
    </source>
</evidence>
<feature type="domain" description="HTH marR-type" evidence="2">
    <location>
        <begin position="24"/>
        <end position="160"/>
    </location>
</feature>
<name>A0ABP5GE63_9MICO</name>
<reference evidence="4" key="1">
    <citation type="journal article" date="2019" name="Int. J. Syst. Evol. Microbiol.">
        <title>The Global Catalogue of Microorganisms (GCM) 10K type strain sequencing project: providing services to taxonomists for standard genome sequencing and annotation.</title>
        <authorList>
            <consortium name="The Broad Institute Genomics Platform"/>
            <consortium name="The Broad Institute Genome Sequencing Center for Infectious Disease"/>
            <person name="Wu L."/>
            <person name="Ma J."/>
        </authorList>
    </citation>
    <scope>NUCLEOTIDE SEQUENCE [LARGE SCALE GENOMIC DNA]</scope>
    <source>
        <strain evidence="4">JCM 15672</strain>
    </source>
</reference>
<evidence type="ECO:0000259" key="2">
    <source>
        <dbReference type="PROSITE" id="PS50995"/>
    </source>
</evidence>
<dbReference type="EMBL" id="BAAAPW010000006">
    <property type="protein sequence ID" value="GAA2043568.1"/>
    <property type="molecule type" value="Genomic_DNA"/>
</dbReference>
<sequence>MSSRPSGFESSGYWYEPEGSRIGSVDVLNLLRRYRAADQEMRRRTRDSMGMGETDLLALRYVLKSEREGEVLTPGHLAKLLGISSASTTVLIDRLERSGHLTRRPHPSDRRSLVVASTTDSDDEVRATLGRMHRAMIDVADGLDQRELDVVARFLAGMIDALELVEEHHEHGHDAHGGRAAAASAPDTAPAHDDAARHDERAGGDGTASSEA</sequence>
<evidence type="ECO:0000256" key="1">
    <source>
        <dbReference type="SAM" id="MobiDB-lite"/>
    </source>
</evidence>
<protein>
    <recommendedName>
        <fullName evidence="2">HTH marR-type domain-containing protein</fullName>
    </recommendedName>
</protein>
<dbReference type="Gene3D" id="1.10.10.10">
    <property type="entry name" value="Winged helix-like DNA-binding domain superfamily/Winged helix DNA-binding domain"/>
    <property type="match status" value="1"/>
</dbReference>
<dbReference type="PANTHER" id="PTHR33164">
    <property type="entry name" value="TRANSCRIPTIONAL REGULATOR, MARR FAMILY"/>
    <property type="match status" value="1"/>
</dbReference>
<feature type="compositionally biased region" description="Basic and acidic residues" evidence="1">
    <location>
        <begin position="168"/>
        <end position="177"/>
    </location>
</feature>
<dbReference type="InterPro" id="IPR036388">
    <property type="entry name" value="WH-like_DNA-bd_sf"/>
</dbReference>
<dbReference type="SUPFAM" id="SSF46785">
    <property type="entry name" value="Winged helix' DNA-binding domain"/>
    <property type="match status" value="1"/>
</dbReference>
<dbReference type="Proteomes" id="UP001501196">
    <property type="component" value="Unassembled WGS sequence"/>
</dbReference>
<dbReference type="SMART" id="SM00347">
    <property type="entry name" value="HTH_MARR"/>
    <property type="match status" value="1"/>
</dbReference>
<gene>
    <name evidence="3" type="ORF">GCM10009819_32770</name>
</gene>
<dbReference type="PROSITE" id="PS50995">
    <property type="entry name" value="HTH_MARR_2"/>
    <property type="match status" value="1"/>
</dbReference>
<organism evidence="3 4">
    <name type="scientific">Agromyces tropicus</name>
    <dbReference type="NCBI Taxonomy" id="555371"/>
    <lineage>
        <taxon>Bacteria</taxon>
        <taxon>Bacillati</taxon>
        <taxon>Actinomycetota</taxon>
        <taxon>Actinomycetes</taxon>
        <taxon>Micrococcales</taxon>
        <taxon>Microbacteriaceae</taxon>
        <taxon>Agromyces</taxon>
    </lineage>
</organism>
<keyword evidence="4" id="KW-1185">Reference proteome</keyword>
<dbReference type="PANTHER" id="PTHR33164:SF106">
    <property type="entry name" value="TRANSCRIPTIONAL REGULATORY PROTEIN"/>
    <property type="match status" value="1"/>
</dbReference>
<feature type="region of interest" description="Disordered" evidence="1">
    <location>
        <begin position="168"/>
        <end position="212"/>
    </location>
</feature>
<evidence type="ECO:0000313" key="3">
    <source>
        <dbReference type="EMBL" id="GAA2043568.1"/>
    </source>
</evidence>
<dbReference type="Pfam" id="PF12802">
    <property type="entry name" value="MarR_2"/>
    <property type="match status" value="1"/>
</dbReference>
<proteinExistence type="predicted"/>
<comment type="caution">
    <text evidence="3">The sequence shown here is derived from an EMBL/GenBank/DDBJ whole genome shotgun (WGS) entry which is preliminary data.</text>
</comment>
<dbReference type="InterPro" id="IPR036390">
    <property type="entry name" value="WH_DNA-bd_sf"/>
</dbReference>
<dbReference type="PRINTS" id="PR00598">
    <property type="entry name" value="HTHMARR"/>
</dbReference>
<accession>A0ABP5GE63</accession>
<feature type="compositionally biased region" description="Low complexity" evidence="1">
    <location>
        <begin position="178"/>
        <end position="189"/>
    </location>
</feature>
<dbReference type="InterPro" id="IPR039422">
    <property type="entry name" value="MarR/SlyA-like"/>
</dbReference>
<dbReference type="RefSeq" id="WP_344377221.1">
    <property type="nucleotide sequence ID" value="NZ_BAAAPW010000006.1"/>
</dbReference>
<dbReference type="InterPro" id="IPR000835">
    <property type="entry name" value="HTH_MarR-typ"/>
</dbReference>